<protein>
    <submittedName>
        <fullName evidence="2">Hypp6368 protein</fullName>
    </submittedName>
</protein>
<dbReference type="AlphaFoldDB" id="A0A8J9YTK0"/>
<evidence type="ECO:0000313" key="2">
    <source>
        <dbReference type="EMBL" id="CAH1241494.1"/>
    </source>
</evidence>
<sequence length="252" mass="27653">MTSKQEDRETTPPSNVVGYTLDDFSGDSSIGCLTDNNRYGHYRGYVEGVLESTVGSSDSNSAQTKESRAIYDVKESVESEDIYVADNNEAQNAVTYQSNETCRKEASADVYECGEDIDDIIETRDATTTDNDGIQQENVISDATNTDIDGTQPTNVTINRLADGGESAHHDGVDVSEWISPYAVAYSQYGHTETQRRDHRNLTDDLLQPYAVVYDDGRNDEQASTRRFVGNARGVSAKDAVPHSSTGRSTFT</sequence>
<dbReference type="Proteomes" id="UP000838412">
    <property type="component" value="Chromosome 12"/>
</dbReference>
<proteinExistence type="predicted"/>
<evidence type="ECO:0000313" key="3">
    <source>
        <dbReference type="Proteomes" id="UP000838412"/>
    </source>
</evidence>
<dbReference type="EMBL" id="OV696697">
    <property type="protein sequence ID" value="CAH1241494.1"/>
    <property type="molecule type" value="Genomic_DNA"/>
</dbReference>
<gene>
    <name evidence="2" type="primary">Hypp6368</name>
    <name evidence="2" type="ORF">BLAG_LOCUS5112</name>
</gene>
<accession>A0A8J9YTK0</accession>
<reference evidence="2" key="1">
    <citation type="submission" date="2022-01" db="EMBL/GenBank/DDBJ databases">
        <authorList>
            <person name="Braso-Vives M."/>
        </authorList>
    </citation>
    <scope>NUCLEOTIDE SEQUENCE</scope>
</reference>
<evidence type="ECO:0000256" key="1">
    <source>
        <dbReference type="SAM" id="MobiDB-lite"/>
    </source>
</evidence>
<organism evidence="2 3">
    <name type="scientific">Branchiostoma lanceolatum</name>
    <name type="common">Common lancelet</name>
    <name type="synonym">Amphioxus lanceolatum</name>
    <dbReference type="NCBI Taxonomy" id="7740"/>
    <lineage>
        <taxon>Eukaryota</taxon>
        <taxon>Metazoa</taxon>
        <taxon>Chordata</taxon>
        <taxon>Cephalochordata</taxon>
        <taxon>Leptocardii</taxon>
        <taxon>Amphioxiformes</taxon>
        <taxon>Branchiostomatidae</taxon>
        <taxon>Branchiostoma</taxon>
    </lineage>
</organism>
<feature type="compositionally biased region" description="Polar residues" evidence="1">
    <location>
        <begin position="243"/>
        <end position="252"/>
    </location>
</feature>
<keyword evidence="3" id="KW-1185">Reference proteome</keyword>
<name>A0A8J9YTK0_BRALA</name>
<feature type="region of interest" description="Disordered" evidence="1">
    <location>
        <begin position="226"/>
        <end position="252"/>
    </location>
</feature>